<dbReference type="GO" id="GO:0070006">
    <property type="term" value="F:metalloaminopeptidase activity"/>
    <property type="evidence" value="ECO:0007669"/>
    <property type="project" value="TreeGrafter"/>
</dbReference>
<dbReference type="GO" id="GO:0043171">
    <property type="term" value="P:peptide catabolic process"/>
    <property type="evidence" value="ECO:0007669"/>
    <property type="project" value="TreeGrafter"/>
</dbReference>
<dbReference type="Pfam" id="PF17900">
    <property type="entry name" value="Peptidase_M1_N"/>
    <property type="match status" value="1"/>
</dbReference>
<accession>A0A7R8ZJQ7</accession>
<dbReference type="InterPro" id="IPR045357">
    <property type="entry name" value="Aminopeptidase_N-like_N"/>
</dbReference>
<dbReference type="GO" id="GO:0006508">
    <property type="term" value="P:proteolysis"/>
    <property type="evidence" value="ECO:0007669"/>
    <property type="project" value="TreeGrafter"/>
</dbReference>
<dbReference type="PANTHER" id="PTHR11533">
    <property type="entry name" value="PROTEASE M1 ZINC METALLOPROTEASE"/>
    <property type="match status" value="1"/>
</dbReference>
<dbReference type="OrthoDB" id="510539at2759"/>
<dbReference type="GO" id="GO:0005737">
    <property type="term" value="C:cytoplasm"/>
    <property type="evidence" value="ECO:0007669"/>
    <property type="project" value="TreeGrafter"/>
</dbReference>
<feature type="non-terminal residue" evidence="1">
    <location>
        <position position="505"/>
    </location>
</feature>
<organism evidence="1">
    <name type="scientific">Cyprideis torosa</name>
    <dbReference type="NCBI Taxonomy" id="163714"/>
    <lineage>
        <taxon>Eukaryota</taxon>
        <taxon>Metazoa</taxon>
        <taxon>Ecdysozoa</taxon>
        <taxon>Arthropoda</taxon>
        <taxon>Crustacea</taxon>
        <taxon>Oligostraca</taxon>
        <taxon>Ostracoda</taxon>
        <taxon>Podocopa</taxon>
        <taxon>Podocopida</taxon>
        <taxon>Cytherocopina</taxon>
        <taxon>Cytheroidea</taxon>
        <taxon>Cytherideidae</taxon>
        <taxon>Cyprideis</taxon>
    </lineage>
</organism>
<dbReference type="GO" id="GO:0042277">
    <property type="term" value="F:peptide binding"/>
    <property type="evidence" value="ECO:0007669"/>
    <property type="project" value="TreeGrafter"/>
</dbReference>
<proteinExistence type="predicted"/>
<protein>
    <submittedName>
        <fullName evidence="1">Uncharacterized protein</fullName>
    </submittedName>
</protein>
<dbReference type="AlphaFoldDB" id="A0A7R8ZJQ7"/>
<dbReference type="InterPro" id="IPR042097">
    <property type="entry name" value="Aminopeptidase_N-like_N_sf"/>
</dbReference>
<dbReference type="Gene3D" id="2.60.40.1730">
    <property type="entry name" value="tricorn interacting facor f3 domain"/>
    <property type="match status" value="1"/>
</dbReference>
<dbReference type="EMBL" id="OB660298">
    <property type="protein sequence ID" value="CAD7224048.1"/>
    <property type="molecule type" value="Genomic_DNA"/>
</dbReference>
<dbReference type="PANTHER" id="PTHR11533:SF294">
    <property type="entry name" value="THYROTROPIN-RELEASING HORMONE-DEGRADING ECTOENZYME"/>
    <property type="match status" value="1"/>
</dbReference>
<gene>
    <name evidence="1" type="ORF">CTOB1V02_LOCUS2018</name>
</gene>
<dbReference type="GO" id="GO:0005615">
    <property type="term" value="C:extracellular space"/>
    <property type="evidence" value="ECO:0007669"/>
    <property type="project" value="TreeGrafter"/>
</dbReference>
<dbReference type="GO" id="GO:0016020">
    <property type="term" value="C:membrane"/>
    <property type="evidence" value="ECO:0007669"/>
    <property type="project" value="TreeGrafter"/>
</dbReference>
<name>A0A7R8ZJQ7_9CRUS</name>
<sequence>MQEDTISKKSRSAQPLCGEYDFRKYVLGVAILDVVLLFPSIVILAFIYFYGFSEQYFMLQGAPTITASQQIVQVSWATTIITTIRLLPDLIVSLFLFYGAATERKVPLLVYKWWCIFLNLLALCLAISLLSIAGDLSRNNDLGRVWALLFLIFIKLLFLVFVELYRRERKVPLLVYKWWCIFLNLLALCLAISLLSIAGDLSRNNDLGRVWALLFLIFIKLLFLVFVELYRRQLRIEKMNIRNSRFPGRKGDRSKEEEELLLKCSRNPDFKSSVVPSTRYSPNGTAERIRQFSGGVTQMGSTSREPFAMESGKQQQADGKKGVFLSRGALWGLAAIFIFSLIVAILVTRHVSTKDESLTKRQGTEQESEEISVKKVYPNVRLPRHLEPINYRLELMPFPFEGNFTIKGRVQVDLKCVLGASNITLHALDLDIDDSSIRVSEANSQEDLLISRTSNDSVRQFFIIHLKQELQAGKNYTVRLEYVAQLADSLSGFYRGKYSENNETR</sequence>
<evidence type="ECO:0000313" key="1">
    <source>
        <dbReference type="EMBL" id="CAD7224048.1"/>
    </source>
</evidence>
<dbReference type="SUPFAM" id="SSF63737">
    <property type="entry name" value="Leukotriene A4 hydrolase N-terminal domain"/>
    <property type="match status" value="1"/>
</dbReference>
<dbReference type="InterPro" id="IPR050344">
    <property type="entry name" value="Peptidase_M1_aminopeptidases"/>
</dbReference>
<dbReference type="GO" id="GO:0008270">
    <property type="term" value="F:zinc ion binding"/>
    <property type="evidence" value="ECO:0007669"/>
    <property type="project" value="TreeGrafter"/>
</dbReference>
<reference evidence="1" key="1">
    <citation type="submission" date="2020-11" db="EMBL/GenBank/DDBJ databases">
        <authorList>
            <person name="Tran Van P."/>
        </authorList>
    </citation>
    <scope>NUCLEOTIDE SEQUENCE</scope>
</reference>